<feature type="signal peptide" evidence="3">
    <location>
        <begin position="1"/>
        <end position="25"/>
    </location>
</feature>
<dbReference type="GO" id="GO:0004222">
    <property type="term" value="F:metalloendopeptidase activity"/>
    <property type="evidence" value="ECO:0007669"/>
    <property type="project" value="InterPro"/>
</dbReference>
<dbReference type="Proteomes" id="UP000315439">
    <property type="component" value="Unassembled WGS sequence"/>
</dbReference>
<gene>
    <name evidence="5" type="ORF">FLL46_12100</name>
</gene>
<dbReference type="Pfam" id="PF20009">
    <property type="entry name" value="GEVED"/>
    <property type="match status" value="2"/>
</dbReference>
<dbReference type="CDD" id="cd00146">
    <property type="entry name" value="PKD"/>
    <property type="match status" value="2"/>
</dbReference>
<proteinExistence type="predicted"/>
<organism evidence="5 6">
    <name type="scientific">Aliikangiella coralliicola</name>
    <dbReference type="NCBI Taxonomy" id="2592383"/>
    <lineage>
        <taxon>Bacteria</taxon>
        <taxon>Pseudomonadati</taxon>
        <taxon>Pseudomonadota</taxon>
        <taxon>Gammaproteobacteria</taxon>
        <taxon>Oceanospirillales</taxon>
        <taxon>Pleioneaceae</taxon>
        <taxon>Aliikangiella</taxon>
    </lineage>
</organism>
<dbReference type="InterPro" id="IPR045474">
    <property type="entry name" value="GEVED"/>
</dbReference>
<dbReference type="GO" id="GO:0008270">
    <property type="term" value="F:zinc ion binding"/>
    <property type="evidence" value="ECO:0007669"/>
    <property type="project" value="InterPro"/>
</dbReference>
<dbReference type="Pfam" id="PF18911">
    <property type="entry name" value="PKD_4"/>
    <property type="match status" value="2"/>
</dbReference>
<accession>A0A545UDR2</accession>
<feature type="region of interest" description="Disordered" evidence="2">
    <location>
        <begin position="616"/>
        <end position="688"/>
    </location>
</feature>
<dbReference type="AlphaFoldDB" id="A0A545UDR2"/>
<evidence type="ECO:0000259" key="4">
    <source>
        <dbReference type="PROSITE" id="PS50093"/>
    </source>
</evidence>
<dbReference type="InterPro" id="IPR028974">
    <property type="entry name" value="TSP_type-3_rpt"/>
</dbReference>
<dbReference type="Gene3D" id="1.10.390.20">
    <property type="match status" value="1"/>
</dbReference>
<dbReference type="EMBL" id="VIKS01000007">
    <property type="protein sequence ID" value="TQV87605.1"/>
    <property type="molecule type" value="Genomic_DNA"/>
</dbReference>
<dbReference type="Gene3D" id="2.60.120.380">
    <property type="match status" value="1"/>
</dbReference>
<dbReference type="Pfam" id="PF01752">
    <property type="entry name" value="Peptidase_M9"/>
    <property type="match status" value="1"/>
</dbReference>
<comment type="caution">
    <text evidence="5">The sequence shown here is derived from an EMBL/GenBank/DDBJ whole genome shotgun (WGS) entry which is preliminary data.</text>
</comment>
<dbReference type="OrthoDB" id="1204817at2"/>
<feature type="chain" id="PRO_5021874350" evidence="3">
    <location>
        <begin position="26"/>
        <end position="1272"/>
    </location>
</feature>
<evidence type="ECO:0000256" key="2">
    <source>
        <dbReference type="SAM" id="MobiDB-lite"/>
    </source>
</evidence>
<reference evidence="5 6" key="1">
    <citation type="submission" date="2019-07" db="EMBL/GenBank/DDBJ databases">
        <title>Draft genome for Aliikangiella sp. M105.</title>
        <authorList>
            <person name="Wang G."/>
        </authorList>
    </citation>
    <scope>NUCLEOTIDE SEQUENCE [LARGE SCALE GENOMIC DNA]</scope>
    <source>
        <strain evidence="5 6">M105</strain>
    </source>
</reference>
<dbReference type="Gene3D" id="3.40.30.160">
    <property type="entry name" value="Collagenase ColT, N-terminal domain"/>
    <property type="match status" value="1"/>
</dbReference>
<feature type="compositionally biased region" description="Acidic residues" evidence="2">
    <location>
        <begin position="622"/>
        <end position="634"/>
    </location>
</feature>
<evidence type="ECO:0000256" key="1">
    <source>
        <dbReference type="PIRSR" id="PIRSR602169-1"/>
    </source>
</evidence>
<feature type="domain" description="PKD" evidence="4">
    <location>
        <begin position="833"/>
        <end position="911"/>
    </location>
</feature>
<dbReference type="RefSeq" id="WP_142893783.1">
    <property type="nucleotide sequence ID" value="NZ_ML660164.1"/>
</dbReference>
<name>A0A545UDR2_9GAMM</name>
<feature type="active site" evidence="1">
    <location>
        <position position="157"/>
    </location>
</feature>
<dbReference type="InterPro" id="IPR035986">
    <property type="entry name" value="PKD_dom_sf"/>
</dbReference>
<dbReference type="GO" id="GO:0005576">
    <property type="term" value="C:extracellular region"/>
    <property type="evidence" value="ECO:0007669"/>
    <property type="project" value="InterPro"/>
</dbReference>
<evidence type="ECO:0000313" key="6">
    <source>
        <dbReference type="Proteomes" id="UP000315439"/>
    </source>
</evidence>
<dbReference type="GO" id="GO:0006508">
    <property type="term" value="P:proteolysis"/>
    <property type="evidence" value="ECO:0007669"/>
    <property type="project" value="InterPro"/>
</dbReference>
<dbReference type="InterPro" id="IPR022409">
    <property type="entry name" value="PKD/Chitinase_dom"/>
</dbReference>
<protein>
    <submittedName>
        <fullName evidence="5">PKD domain-containing protein</fullName>
    </submittedName>
</protein>
<dbReference type="PRINTS" id="PR00931">
    <property type="entry name" value="MICOLLPTASE"/>
</dbReference>
<dbReference type="SUPFAM" id="SSF49299">
    <property type="entry name" value="PKD domain"/>
    <property type="match status" value="2"/>
</dbReference>
<dbReference type="Gene3D" id="2.60.40.10">
    <property type="entry name" value="Immunoglobulins"/>
    <property type="match status" value="2"/>
</dbReference>
<keyword evidence="6" id="KW-1185">Reference proteome</keyword>
<dbReference type="SUPFAM" id="SSF103647">
    <property type="entry name" value="TSP type-3 repeat"/>
    <property type="match status" value="1"/>
</dbReference>
<sequence length="1272" mass="136379">MSRTASFVLRFFSIFVLFISQNLFAATVDEIFTVSKTCNEEVSIRAQTGVTEQQLSTSCSEMSVADTKFHQLFNSQGSPLPSDKTEMLEIFIFHTLADYEKYGNELFGISTNNGGIFIEGDPSKVGNIAKFYAYICEDSWVPYSCAYKGKVYNLEHEYAHYLNGRYNLYGGFGYYNLVAGLNEGLSEYIMFGEDHPRTLAEVKGEEVPPFYNIMFANYTHPNLYRWSYYATRYMVEKHPNEYNLVISAARAGDKNAYYDTVNGVIDRIGNGYEAYVLSITEAKAAPPAATLPPTNTFGSCDLQQVYVKDLITTDYASLSVTNSSNKPVRIFWVNNYSGKLSSQISRLEPGQSYNNEFWRDGDRVLIMSDYRDCLGVGVIKGSAGNFTVDQNMVKDVIVETLPDANQIGSCTLNHAYFRPDNAGKASVSITNTTNVPVRVYWIDLESGEPLYSSEQARLISGQSYNNDNWSEGDRIVLLSDNRECIGVAVLKTGANTYSIGESLVQNIVADVLPDANKIGSCDLKRPYFRSSTKSKVSITNTTDVPVKVYWVSMYTGEYSTSEYARLENGQTYTEDNIWSQYDRMAILRDNNSCVGIASLSGADNAYIVDEDLVGGGNNNVDSDGDGVPDSEDAFPNDPTETKDSDGDGVGDNADAFPNDASETKDTDGDGIGDNSDPFPNDPTNGQLNYCEQKATDQNYEWITSVNVAGNNHTSGKENGGYSDFTATQMSLTAGAANRLTLTTNATNTSEHWVVWIDYNRDGDFADANEQVFSESITGATINGNINVPAGLNVTTRMRVALQYKNAATLCTDHRYGEVEDYTVVISSATGNQAPIANANGAYTGKTNASVSFSSNGSSDSDGSIASYLWDFGDGSSSTDANPSHTYTSANTYTVTLTVTDNLGKKSTPSSTTATITDDVVSYCSSTGGGTYEWIANVAVGGLDNASSGAAEYTDFTSKTANLVVGDNAATFTPGFKNGSSYDEYWSVWIDFNQDGDFEDAGEQLVNGLKSRTAVAATLNIPSSAAGVTTRMRVSMKYNAAVNSPCGSIGSGEVEDYTVSIASAGNQAPTANANGPYNELVNAAVNFSSNGSVDSDGSIASYSWDFGDNSAVSTSANPSHSYAAAGTYTVTLTVTDNQGAQATDTATVTITSGSVSSVPDACATESAITSGQLTAGDAACLGDQSVIWLSVPDVNDHNSIAITTSHGAGNLDIEYSNSSWPNGSNNDGSSSNAGNTECIYVTGGTNHWGLIKVSGSTGGASIVVDYDTAACRQ</sequence>
<dbReference type="PROSITE" id="PS50093">
    <property type="entry name" value="PKD"/>
    <property type="match status" value="2"/>
</dbReference>
<dbReference type="InterPro" id="IPR013783">
    <property type="entry name" value="Ig-like_fold"/>
</dbReference>
<dbReference type="Gene3D" id="4.10.1080.10">
    <property type="entry name" value="TSP type-3 repeat"/>
    <property type="match status" value="1"/>
</dbReference>
<dbReference type="InterPro" id="IPR000601">
    <property type="entry name" value="PKD_dom"/>
</dbReference>
<evidence type="ECO:0000256" key="3">
    <source>
        <dbReference type="SAM" id="SignalP"/>
    </source>
</evidence>
<keyword evidence="3" id="KW-0732">Signal</keyword>
<dbReference type="InterPro" id="IPR002169">
    <property type="entry name" value="Peptidase_M9A/M9B"/>
</dbReference>
<dbReference type="SMART" id="SM00089">
    <property type="entry name" value="PKD"/>
    <property type="match status" value="2"/>
</dbReference>
<dbReference type="GO" id="GO:0005509">
    <property type="term" value="F:calcium ion binding"/>
    <property type="evidence" value="ECO:0007669"/>
    <property type="project" value="InterPro"/>
</dbReference>
<evidence type="ECO:0000313" key="5">
    <source>
        <dbReference type="EMBL" id="TQV87605.1"/>
    </source>
</evidence>
<feature type="domain" description="PKD" evidence="4">
    <location>
        <begin position="1067"/>
        <end position="1150"/>
    </location>
</feature>